<dbReference type="InterPro" id="IPR027417">
    <property type="entry name" value="P-loop_NTPase"/>
</dbReference>
<keyword evidence="3 5" id="KW-0342">GTP-binding</keyword>
<comment type="caution">
    <text evidence="6">The sequence shown here is derived from an EMBL/GenBank/DDBJ whole genome shotgun (WGS) entry which is preliminary data.</text>
</comment>
<feature type="binding site" evidence="5">
    <location>
        <begin position="71"/>
        <end position="74"/>
    </location>
    <ligand>
        <name>GTP</name>
        <dbReference type="ChEBI" id="CHEBI:37565"/>
    </ligand>
</feature>
<evidence type="ECO:0000256" key="5">
    <source>
        <dbReference type="PIRSR" id="PIRSR601019-1"/>
    </source>
</evidence>
<dbReference type="PANTHER" id="PTHR10218">
    <property type="entry name" value="GTP-BINDING PROTEIN ALPHA SUBUNIT"/>
    <property type="match status" value="1"/>
</dbReference>
<keyword evidence="2 5" id="KW-0547">Nucleotide-binding</keyword>
<accession>X6LZL0</accession>
<dbReference type="Pfam" id="PF00503">
    <property type="entry name" value="G-alpha"/>
    <property type="match status" value="1"/>
</dbReference>
<dbReference type="EMBL" id="ASPP01026796">
    <property type="protein sequence ID" value="ETO06786.1"/>
    <property type="molecule type" value="Genomic_DNA"/>
</dbReference>
<evidence type="ECO:0000256" key="1">
    <source>
        <dbReference type="ARBA" id="ARBA00022723"/>
    </source>
</evidence>
<evidence type="ECO:0000256" key="2">
    <source>
        <dbReference type="ARBA" id="ARBA00022741"/>
    </source>
</evidence>
<dbReference type="Proteomes" id="UP000023152">
    <property type="component" value="Unassembled WGS sequence"/>
</dbReference>
<dbReference type="GO" id="GO:0005525">
    <property type="term" value="F:GTP binding"/>
    <property type="evidence" value="ECO:0007669"/>
    <property type="project" value="UniProtKB-KW"/>
</dbReference>
<organism evidence="6 7">
    <name type="scientific">Reticulomyxa filosa</name>
    <dbReference type="NCBI Taxonomy" id="46433"/>
    <lineage>
        <taxon>Eukaryota</taxon>
        <taxon>Sar</taxon>
        <taxon>Rhizaria</taxon>
        <taxon>Retaria</taxon>
        <taxon>Foraminifera</taxon>
        <taxon>Monothalamids</taxon>
        <taxon>Reticulomyxidae</taxon>
        <taxon>Reticulomyxa</taxon>
    </lineage>
</organism>
<proteinExistence type="predicted"/>
<keyword evidence="1" id="KW-0479">Metal-binding</keyword>
<keyword evidence="7" id="KW-1185">Reference proteome</keyword>
<dbReference type="PRINTS" id="PR00318">
    <property type="entry name" value="GPROTEINA"/>
</dbReference>
<dbReference type="GO" id="GO:0046872">
    <property type="term" value="F:metal ion binding"/>
    <property type="evidence" value="ECO:0007669"/>
    <property type="project" value="UniProtKB-KW"/>
</dbReference>
<dbReference type="GO" id="GO:0005737">
    <property type="term" value="C:cytoplasm"/>
    <property type="evidence" value="ECO:0007669"/>
    <property type="project" value="TreeGrafter"/>
</dbReference>
<evidence type="ECO:0000256" key="4">
    <source>
        <dbReference type="ARBA" id="ARBA00023224"/>
    </source>
</evidence>
<sequence length="173" mass="20361">MTDFFFFFFCNRWIHVFAGVNAVIFVMSLNGYDKVLFEDNSQNCWDETFQLFGDVTSLKEFKLTDFIVFLNKADLFEETIQQVPFSNYYKECPPDEEHNPTYVINYVQAELTQRFSLAADRPIEKTTPNFRDDIETVESLRALHFHNQTQIETVLKVIQFEAVKNQLQKAAII</sequence>
<dbReference type="GO" id="GO:0001664">
    <property type="term" value="F:G protein-coupled receptor binding"/>
    <property type="evidence" value="ECO:0007669"/>
    <property type="project" value="TreeGrafter"/>
</dbReference>
<protein>
    <submittedName>
        <fullName evidence="6">Uncharacterized protein</fullName>
    </submittedName>
</protein>
<gene>
    <name evidence="6" type="ORF">RFI_30607</name>
</gene>
<dbReference type="SUPFAM" id="SSF52540">
    <property type="entry name" value="P-loop containing nucleoside triphosphate hydrolases"/>
    <property type="match status" value="1"/>
</dbReference>
<evidence type="ECO:0000313" key="6">
    <source>
        <dbReference type="EMBL" id="ETO06786.1"/>
    </source>
</evidence>
<keyword evidence="4" id="KW-0807">Transducer</keyword>
<name>X6LZL0_RETFI</name>
<dbReference type="AlphaFoldDB" id="X6LZL0"/>
<dbReference type="GO" id="GO:0031683">
    <property type="term" value="F:G-protein beta/gamma-subunit complex binding"/>
    <property type="evidence" value="ECO:0007669"/>
    <property type="project" value="InterPro"/>
</dbReference>
<dbReference type="InterPro" id="IPR001019">
    <property type="entry name" value="Gprotein_alpha_su"/>
</dbReference>
<dbReference type="GO" id="GO:0003924">
    <property type="term" value="F:GTPase activity"/>
    <property type="evidence" value="ECO:0007669"/>
    <property type="project" value="InterPro"/>
</dbReference>
<dbReference type="PANTHER" id="PTHR10218:SF302">
    <property type="entry name" value="GUANINE NUCLEOTIDE-BINDING PROTEIN ALPHA-5 SUBUNIT"/>
    <property type="match status" value="1"/>
</dbReference>
<dbReference type="PROSITE" id="PS51882">
    <property type="entry name" value="G_ALPHA"/>
    <property type="match status" value="1"/>
</dbReference>
<dbReference type="Gene3D" id="3.40.50.300">
    <property type="entry name" value="P-loop containing nucleotide triphosphate hydrolases"/>
    <property type="match status" value="1"/>
</dbReference>
<evidence type="ECO:0000313" key="7">
    <source>
        <dbReference type="Proteomes" id="UP000023152"/>
    </source>
</evidence>
<evidence type="ECO:0000256" key="3">
    <source>
        <dbReference type="ARBA" id="ARBA00023134"/>
    </source>
</evidence>
<dbReference type="OrthoDB" id="5817230at2759"/>
<reference evidence="6 7" key="1">
    <citation type="journal article" date="2013" name="Curr. Biol.">
        <title>The Genome of the Foraminiferan Reticulomyxa filosa.</title>
        <authorList>
            <person name="Glockner G."/>
            <person name="Hulsmann N."/>
            <person name="Schleicher M."/>
            <person name="Noegel A.A."/>
            <person name="Eichinger L."/>
            <person name="Gallinger C."/>
            <person name="Pawlowski J."/>
            <person name="Sierra R."/>
            <person name="Euteneuer U."/>
            <person name="Pillet L."/>
            <person name="Moustafa A."/>
            <person name="Platzer M."/>
            <person name="Groth M."/>
            <person name="Szafranski K."/>
            <person name="Schliwa M."/>
        </authorList>
    </citation>
    <scope>NUCLEOTIDE SEQUENCE [LARGE SCALE GENOMIC DNA]</scope>
</reference>
<dbReference type="GO" id="GO:0007188">
    <property type="term" value="P:adenylate cyclase-modulating G protein-coupled receptor signaling pathway"/>
    <property type="evidence" value="ECO:0007669"/>
    <property type="project" value="TreeGrafter"/>
</dbReference>
<dbReference type="FunFam" id="3.40.50.300:FF:000720">
    <property type="entry name" value="Guanine nucleotide-binding protein G(k) subunit alpha"/>
    <property type="match status" value="1"/>
</dbReference>
<dbReference type="GO" id="GO:0005834">
    <property type="term" value="C:heterotrimeric G-protein complex"/>
    <property type="evidence" value="ECO:0007669"/>
    <property type="project" value="TreeGrafter"/>
</dbReference>